<proteinExistence type="predicted"/>
<sequence>MRRNESPVARDQENPDPQELNKPIPKVFLALVASLLGWAIYYIATS</sequence>
<feature type="compositionally biased region" description="Basic and acidic residues" evidence="1">
    <location>
        <begin position="1"/>
        <end position="13"/>
    </location>
</feature>
<dbReference type="RefSeq" id="WP_230527603.1">
    <property type="nucleotide sequence ID" value="NZ_JAJGAK010000003.1"/>
</dbReference>
<feature type="transmembrane region" description="Helical" evidence="2">
    <location>
        <begin position="27"/>
        <end position="44"/>
    </location>
</feature>
<keyword evidence="2" id="KW-0812">Transmembrane</keyword>
<reference evidence="3" key="1">
    <citation type="submission" date="2021-10" db="EMBL/GenBank/DDBJ databases">
        <authorList>
            <person name="Lyu M."/>
            <person name="Wang X."/>
            <person name="Meng X."/>
            <person name="Xu K."/>
        </authorList>
    </citation>
    <scope>NUCLEOTIDE SEQUENCE</scope>
    <source>
        <strain evidence="3">A6</strain>
    </source>
</reference>
<evidence type="ECO:0000313" key="3">
    <source>
        <dbReference type="EMBL" id="MCC8363798.1"/>
    </source>
</evidence>
<evidence type="ECO:0000256" key="2">
    <source>
        <dbReference type="SAM" id="Phobius"/>
    </source>
</evidence>
<evidence type="ECO:0000313" key="4">
    <source>
        <dbReference type="Proteomes" id="UP001165293"/>
    </source>
</evidence>
<protein>
    <submittedName>
        <fullName evidence="3">Uncharacterized protein</fullName>
    </submittedName>
</protein>
<organism evidence="3 4">
    <name type="scientific">Noviluteimonas lactosilytica</name>
    <dbReference type="NCBI Taxonomy" id="2888523"/>
    <lineage>
        <taxon>Bacteria</taxon>
        <taxon>Pseudomonadati</taxon>
        <taxon>Pseudomonadota</taxon>
        <taxon>Gammaproteobacteria</taxon>
        <taxon>Lysobacterales</taxon>
        <taxon>Lysobacteraceae</taxon>
        <taxon>Noviluteimonas</taxon>
    </lineage>
</organism>
<dbReference type="Proteomes" id="UP001165293">
    <property type="component" value="Unassembled WGS sequence"/>
</dbReference>
<accession>A0ABS8JJL5</accession>
<feature type="region of interest" description="Disordered" evidence="1">
    <location>
        <begin position="1"/>
        <end position="21"/>
    </location>
</feature>
<dbReference type="EMBL" id="JAJGAK010000003">
    <property type="protein sequence ID" value="MCC8363798.1"/>
    <property type="molecule type" value="Genomic_DNA"/>
</dbReference>
<name>A0ABS8JJL5_9GAMM</name>
<comment type="caution">
    <text evidence="3">The sequence shown here is derived from an EMBL/GenBank/DDBJ whole genome shotgun (WGS) entry which is preliminary data.</text>
</comment>
<evidence type="ECO:0000256" key="1">
    <source>
        <dbReference type="SAM" id="MobiDB-lite"/>
    </source>
</evidence>
<keyword evidence="2" id="KW-1133">Transmembrane helix</keyword>
<keyword evidence="4" id="KW-1185">Reference proteome</keyword>
<keyword evidence="2" id="KW-0472">Membrane</keyword>
<gene>
    <name evidence="3" type="ORF">LK996_12015</name>
</gene>